<dbReference type="Pfam" id="PF13845">
    <property type="entry name" value="Septum_form"/>
    <property type="match status" value="1"/>
</dbReference>
<gene>
    <name evidence="3" type="ORF">Air01nite_02550</name>
</gene>
<reference evidence="3 4" key="1">
    <citation type="submission" date="2021-01" db="EMBL/GenBank/DDBJ databases">
        <title>Whole genome shotgun sequence of Asanoa iriomotensis NBRC 100142.</title>
        <authorList>
            <person name="Komaki H."/>
            <person name="Tamura T."/>
        </authorList>
    </citation>
    <scope>NUCLEOTIDE SEQUENCE [LARGE SCALE GENOMIC DNA]</scope>
    <source>
        <strain evidence="3 4">NBRC 100142</strain>
    </source>
</reference>
<keyword evidence="1" id="KW-0812">Transmembrane</keyword>
<feature type="domain" description="Septum formation-related" evidence="2">
    <location>
        <begin position="78"/>
        <end position="169"/>
    </location>
</feature>
<protein>
    <recommendedName>
        <fullName evidence="2">Septum formation-related domain-containing protein</fullName>
    </recommendedName>
</protein>
<keyword evidence="4" id="KW-1185">Reference proteome</keyword>
<accession>A0ABQ4BVU2</accession>
<dbReference type="Proteomes" id="UP000624325">
    <property type="component" value="Unassembled WGS sequence"/>
</dbReference>
<keyword evidence="1" id="KW-1133">Transmembrane helix</keyword>
<sequence>MSDPTPSRFMAEPPRRIPAPLPVEDGYVPPEKSKRGMRIFLVALGAVLLACGGALAWSAANRSEPPRNVERLGELGIGTCFDWSEHEGSMNVPVVNCNRPHDAQVMARHIVDDRAAWPGEAWFEEEYGPRCERTLRNYAPDAYDDPAIEVGWVATDEVGWRQGHRWVSCVAGDSVNKRSEPLH</sequence>
<comment type="caution">
    <text evidence="3">The sequence shown here is derived from an EMBL/GenBank/DDBJ whole genome shotgun (WGS) entry which is preliminary data.</text>
</comment>
<name>A0ABQ4BVU2_9ACTN</name>
<dbReference type="EMBL" id="BONC01000001">
    <property type="protein sequence ID" value="GIF54160.1"/>
    <property type="molecule type" value="Genomic_DNA"/>
</dbReference>
<organism evidence="3 4">
    <name type="scientific">Asanoa iriomotensis</name>
    <dbReference type="NCBI Taxonomy" id="234613"/>
    <lineage>
        <taxon>Bacteria</taxon>
        <taxon>Bacillati</taxon>
        <taxon>Actinomycetota</taxon>
        <taxon>Actinomycetes</taxon>
        <taxon>Micromonosporales</taxon>
        <taxon>Micromonosporaceae</taxon>
        <taxon>Asanoa</taxon>
    </lineage>
</organism>
<evidence type="ECO:0000259" key="2">
    <source>
        <dbReference type="Pfam" id="PF13845"/>
    </source>
</evidence>
<feature type="transmembrane region" description="Helical" evidence="1">
    <location>
        <begin position="39"/>
        <end position="60"/>
    </location>
</feature>
<keyword evidence="1" id="KW-0472">Membrane</keyword>
<dbReference type="InterPro" id="IPR026004">
    <property type="entry name" value="Septum_form"/>
</dbReference>
<evidence type="ECO:0000313" key="4">
    <source>
        <dbReference type="Proteomes" id="UP000624325"/>
    </source>
</evidence>
<evidence type="ECO:0000313" key="3">
    <source>
        <dbReference type="EMBL" id="GIF54160.1"/>
    </source>
</evidence>
<proteinExistence type="predicted"/>
<evidence type="ECO:0000256" key="1">
    <source>
        <dbReference type="SAM" id="Phobius"/>
    </source>
</evidence>